<gene>
    <name evidence="3" type="ORF">A2973_04730</name>
</gene>
<comment type="function">
    <text evidence="2">Antitoxin component of a type II toxin-antitoxin (TA) system.</text>
</comment>
<comment type="caution">
    <text evidence="3">The sequence shown here is derived from an EMBL/GenBank/DDBJ whole genome shotgun (WGS) entry which is preliminary data.</text>
</comment>
<dbReference type="SUPFAM" id="SSF143120">
    <property type="entry name" value="YefM-like"/>
    <property type="match status" value="1"/>
</dbReference>
<dbReference type="EMBL" id="MFJZ01000019">
    <property type="protein sequence ID" value="OGG30494.1"/>
    <property type="molecule type" value="Genomic_DNA"/>
</dbReference>
<protein>
    <recommendedName>
        <fullName evidence="2">Antitoxin</fullName>
    </recommendedName>
</protein>
<dbReference type="AlphaFoldDB" id="A0A1F6B0M1"/>
<evidence type="ECO:0000313" key="3">
    <source>
        <dbReference type="EMBL" id="OGG30494.1"/>
    </source>
</evidence>
<sequence>MNTLPIIATVADLQRRYRSLVEALKKSGEPMVIVNHGQPDVVILDPVVYNAQVNQLKELEEAYLLATRDEALKEHKEGKTVRLGRNQKLIDIL</sequence>
<evidence type="ECO:0000313" key="4">
    <source>
        <dbReference type="Proteomes" id="UP000176409"/>
    </source>
</evidence>
<name>A0A1F6B0M1_9BACT</name>
<dbReference type="Pfam" id="PF02604">
    <property type="entry name" value="PhdYeFM_antitox"/>
    <property type="match status" value="1"/>
</dbReference>
<accession>A0A1F6B0M1</accession>
<proteinExistence type="inferred from homology"/>
<organism evidence="3 4">
    <name type="scientific">Candidatus Gottesmanbacteria bacterium RIFCSPLOWO2_01_FULL_49_10</name>
    <dbReference type="NCBI Taxonomy" id="1798396"/>
    <lineage>
        <taxon>Bacteria</taxon>
        <taxon>Candidatus Gottesmaniibacteriota</taxon>
    </lineage>
</organism>
<dbReference type="Proteomes" id="UP000176409">
    <property type="component" value="Unassembled WGS sequence"/>
</dbReference>
<dbReference type="InterPro" id="IPR006442">
    <property type="entry name" value="Antitoxin_Phd/YefM"/>
</dbReference>
<evidence type="ECO:0000256" key="2">
    <source>
        <dbReference type="RuleBase" id="RU362080"/>
    </source>
</evidence>
<evidence type="ECO:0000256" key="1">
    <source>
        <dbReference type="ARBA" id="ARBA00009981"/>
    </source>
</evidence>
<dbReference type="InterPro" id="IPR036165">
    <property type="entry name" value="YefM-like_sf"/>
</dbReference>
<reference evidence="3 4" key="1">
    <citation type="journal article" date="2016" name="Nat. Commun.">
        <title>Thousands of microbial genomes shed light on interconnected biogeochemical processes in an aquifer system.</title>
        <authorList>
            <person name="Anantharaman K."/>
            <person name="Brown C.T."/>
            <person name="Hug L.A."/>
            <person name="Sharon I."/>
            <person name="Castelle C.J."/>
            <person name="Probst A.J."/>
            <person name="Thomas B.C."/>
            <person name="Singh A."/>
            <person name="Wilkins M.J."/>
            <person name="Karaoz U."/>
            <person name="Brodie E.L."/>
            <person name="Williams K.H."/>
            <person name="Hubbard S.S."/>
            <person name="Banfield J.F."/>
        </authorList>
    </citation>
    <scope>NUCLEOTIDE SEQUENCE [LARGE SCALE GENOMIC DNA]</scope>
</reference>
<comment type="similarity">
    <text evidence="1 2">Belongs to the phD/YefM antitoxin family.</text>
</comment>